<protein>
    <submittedName>
        <fullName evidence="1">Uncharacterized protein</fullName>
    </submittedName>
</protein>
<dbReference type="EMBL" id="MN740844">
    <property type="protein sequence ID" value="QHU14652.1"/>
    <property type="molecule type" value="Genomic_DNA"/>
</dbReference>
<evidence type="ECO:0000313" key="1">
    <source>
        <dbReference type="EMBL" id="QHU14652.1"/>
    </source>
</evidence>
<accession>A0A6C0K9C0</accession>
<dbReference type="AlphaFoldDB" id="A0A6C0K9C0"/>
<sequence>METACVPDIYEPSNNKGIYVDMLQFTWPKAGLRCDCATRADKVYTTRTKFIAHIKTKGHRAWLNKLTENKANYYSKSRRLEVTNMNQQKIITRLSNDLENQVIINNALAHEIKSLKTPVEETMDLLLLD</sequence>
<reference evidence="1" key="1">
    <citation type="journal article" date="2020" name="Nature">
        <title>Giant virus diversity and host interactions through global metagenomics.</title>
        <authorList>
            <person name="Schulz F."/>
            <person name="Roux S."/>
            <person name="Paez-Espino D."/>
            <person name="Jungbluth S."/>
            <person name="Walsh D.A."/>
            <person name="Denef V.J."/>
            <person name="McMahon K.D."/>
            <person name="Konstantinidis K.T."/>
            <person name="Eloe-Fadrosh E.A."/>
            <person name="Kyrpides N.C."/>
            <person name="Woyke T."/>
        </authorList>
    </citation>
    <scope>NUCLEOTIDE SEQUENCE</scope>
    <source>
        <strain evidence="1">GVMAG-S-1102113-126</strain>
    </source>
</reference>
<organism evidence="1">
    <name type="scientific">viral metagenome</name>
    <dbReference type="NCBI Taxonomy" id="1070528"/>
    <lineage>
        <taxon>unclassified sequences</taxon>
        <taxon>metagenomes</taxon>
        <taxon>organismal metagenomes</taxon>
    </lineage>
</organism>
<proteinExistence type="predicted"/>
<name>A0A6C0K9C0_9ZZZZ</name>